<proteinExistence type="inferred from homology"/>
<dbReference type="PIRSF" id="PIRSF015950">
    <property type="entry name" value="Mev_P_decrbx"/>
    <property type="match status" value="1"/>
</dbReference>
<dbReference type="InterPro" id="IPR041431">
    <property type="entry name" value="Mvd1_C"/>
</dbReference>
<evidence type="ECO:0000256" key="3">
    <source>
        <dbReference type="ARBA" id="ARBA00022516"/>
    </source>
</evidence>
<organism evidence="10 11">
    <name type="scientific">Amphritea pacifica</name>
    <dbReference type="NCBI Taxonomy" id="2811233"/>
    <lineage>
        <taxon>Bacteria</taxon>
        <taxon>Pseudomonadati</taxon>
        <taxon>Pseudomonadota</taxon>
        <taxon>Gammaproteobacteria</taxon>
        <taxon>Oceanospirillales</taxon>
        <taxon>Oceanospirillaceae</taxon>
        <taxon>Amphritea</taxon>
    </lineage>
</organism>
<evidence type="ECO:0000256" key="5">
    <source>
        <dbReference type="ARBA" id="ARBA00022840"/>
    </source>
</evidence>
<dbReference type="Proteomes" id="UP000760472">
    <property type="component" value="Unassembled WGS sequence"/>
</dbReference>
<dbReference type="InterPro" id="IPR014721">
    <property type="entry name" value="Ribsml_uS5_D2-typ_fold_subgr"/>
</dbReference>
<accession>A0ABS2WAW3</accession>
<dbReference type="EC" id="4.1.1.33" evidence="2"/>
<evidence type="ECO:0000259" key="9">
    <source>
        <dbReference type="Pfam" id="PF22700"/>
    </source>
</evidence>
<dbReference type="Gene3D" id="3.30.230.10">
    <property type="match status" value="1"/>
</dbReference>
<keyword evidence="11" id="KW-1185">Reference proteome</keyword>
<sequence>MNKESVINAYLPTTVTPVADSSDTQFAPSNIALCKYWGKRDVELNLPVNSSLSVSLAHLGSRTKVSVSDSDQVWLNGAQVAAGDKFARKVIAFIDLFRRGTDHCVRVETENNIPTAAGLASSASGFAALMLAIDQFYGLNLEPSVLSAFARMGSGSASRSLYEGFVEWQMGIREDGMDSFALPLDVRWPQLRIGLLKVDTGEKAVDSRAGMNRTVDTAHLYQSWPLQAAADLERLHQAIADQSFTCLGETAEQNALSMHATMIASWPPLLYWQPDSVAAMQTVWQARAEGLELYFTMDAGPNLKLLFTADAETAVNQRFPGLEVIRPFG</sequence>
<comment type="caution">
    <text evidence="10">The sequence shown here is derived from an EMBL/GenBank/DDBJ whole genome shotgun (WGS) entry which is preliminary data.</text>
</comment>
<reference evidence="10 11" key="1">
    <citation type="submission" date="2021-02" db="EMBL/GenBank/DDBJ databases">
        <title>A novel species of genus Amphritea isolated from a fishpond in China.</title>
        <authorList>
            <person name="Lu H."/>
        </authorList>
    </citation>
    <scope>NUCLEOTIDE SEQUENCE [LARGE SCALE GENOMIC DNA]</scope>
    <source>
        <strain evidence="10 11">RP18W</strain>
    </source>
</reference>
<evidence type="ECO:0000256" key="1">
    <source>
        <dbReference type="ARBA" id="ARBA00008831"/>
    </source>
</evidence>
<evidence type="ECO:0000259" key="8">
    <source>
        <dbReference type="Pfam" id="PF18376"/>
    </source>
</evidence>
<dbReference type="PANTHER" id="PTHR10977:SF3">
    <property type="entry name" value="DIPHOSPHOMEVALONATE DECARBOXYLASE"/>
    <property type="match status" value="1"/>
</dbReference>
<dbReference type="InterPro" id="IPR020568">
    <property type="entry name" value="Ribosomal_Su5_D2-typ_SF"/>
</dbReference>
<name>A0ABS2WAW3_9GAMM</name>
<gene>
    <name evidence="10" type="primary">mvaD</name>
    <name evidence="10" type="ORF">JW498_15280</name>
</gene>
<dbReference type="SUPFAM" id="SSF54211">
    <property type="entry name" value="Ribosomal protein S5 domain 2-like"/>
    <property type="match status" value="1"/>
</dbReference>
<evidence type="ECO:0000256" key="6">
    <source>
        <dbReference type="ARBA" id="ARBA00023098"/>
    </source>
</evidence>
<dbReference type="Gene3D" id="3.30.70.890">
    <property type="entry name" value="GHMP kinase, C-terminal domain"/>
    <property type="match status" value="1"/>
</dbReference>
<evidence type="ECO:0000256" key="7">
    <source>
        <dbReference type="ARBA" id="ARBA00023239"/>
    </source>
</evidence>
<evidence type="ECO:0000256" key="4">
    <source>
        <dbReference type="ARBA" id="ARBA00022741"/>
    </source>
</evidence>
<dbReference type="EMBL" id="JAFFZP010000026">
    <property type="protein sequence ID" value="MBN0988731.1"/>
    <property type="molecule type" value="Genomic_DNA"/>
</dbReference>
<keyword evidence="6" id="KW-0443">Lipid metabolism</keyword>
<comment type="similarity">
    <text evidence="1">Belongs to the diphosphomevalonate decarboxylase family.</text>
</comment>
<feature type="domain" description="Diphosphomevalonate decarboxylase-like N-terminal" evidence="9">
    <location>
        <begin position="27"/>
        <end position="181"/>
    </location>
</feature>
<dbReference type="SUPFAM" id="SSF55060">
    <property type="entry name" value="GHMP Kinase, C-terminal domain"/>
    <property type="match status" value="1"/>
</dbReference>
<dbReference type="NCBIfam" id="TIGR01240">
    <property type="entry name" value="mevDPdecarb"/>
    <property type="match status" value="1"/>
</dbReference>
<evidence type="ECO:0000256" key="2">
    <source>
        <dbReference type="ARBA" id="ARBA00012296"/>
    </source>
</evidence>
<evidence type="ECO:0000313" key="11">
    <source>
        <dbReference type="Proteomes" id="UP000760472"/>
    </source>
</evidence>
<keyword evidence="4" id="KW-0547">Nucleotide-binding</keyword>
<keyword evidence="5" id="KW-0067">ATP-binding</keyword>
<evidence type="ECO:0000313" key="10">
    <source>
        <dbReference type="EMBL" id="MBN0988731.1"/>
    </source>
</evidence>
<dbReference type="PANTHER" id="PTHR10977">
    <property type="entry name" value="DIPHOSPHOMEVALONATE DECARBOXYLASE"/>
    <property type="match status" value="1"/>
</dbReference>
<dbReference type="InterPro" id="IPR005935">
    <property type="entry name" value="Mev_decarb"/>
</dbReference>
<keyword evidence="7 10" id="KW-0456">Lyase</keyword>
<dbReference type="InterPro" id="IPR053859">
    <property type="entry name" value="MVD-like_N"/>
</dbReference>
<dbReference type="Pfam" id="PF18376">
    <property type="entry name" value="MDD_C"/>
    <property type="match status" value="1"/>
</dbReference>
<keyword evidence="3" id="KW-0444">Lipid biosynthesis</keyword>
<dbReference type="InterPro" id="IPR029765">
    <property type="entry name" value="Mev_diP_decarb"/>
</dbReference>
<dbReference type="Pfam" id="PF22700">
    <property type="entry name" value="MVD-like_N"/>
    <property type="match status" value="1"/>
</dbReference>
<dbReference type="InterPro" id="IPR036554">
    <property type="entry name" value="GHMP_kinase_C_sf"/>
</dbReference>
<protein>
    <recommendedName>
        <fullName evidence="2">diphosphomevalonate decarboxylase</fullName>
        <ecNumber evidence="2">4.1.1.33</ecNumber>
    </recommendedName>
</protein>
<dbReference type="GO" id="GO:0004163">
    <property type="term" value="F:diphosphomevalonate decarboxylase activity"/>
    <property type="evidence" value="ECO:0007669"/>
    <property type="project" value="UniProtKB-EC"/>
</dbReference>
<feature type="domain" description="Mvd1 C-terminal" evidence="8">
    <location>
        <begin position="198"/>
        <end position="312"/>
    </location>
</feature>